<feature type="compositionally biased region" description="Low complexity" evidence="7">
    <location>
        <begin position="354"/>
        <end position="368"/>
    </location>
</feature>
<feature type="compositionally biased region" description="Basic residues" evidence="7">
    <location>
        <begin position="446"/>
        <end position="455"/>
    </location>
</feature>
<dbReference type="GO" id="GO:0010629">
    <property type="term" value="P:negative regulation of gene expression"/>
    <property type="evidence" value="ECO:0007669"/>
    <property type="project" value="UniProtKB-ARBA"/>
</dbReference>
<feature type="region of interest" description="Disordered" evidence="7">
    <location>
        <begin position="124"/>
        <end position="643"/>
    </location>
</feature>
<dbReference type="PANTHER" id="PTHR12801:SF115">
    <property type="entry name" value="FI18136P1-RELATED"/>
    <property type="match status" value="1"/>
</dbReference>
<dbReference type="PANTHER" id="PTHR12801">
    <property type="entry name" value="RNA EXONUCLEASE REXO1 / RECO3 FAMILY MEMBER-RELATED"/>
    <property type="match status" value="1"/>
</dbReference>
<dbReference type="Pfam" id="PF15870">
    <property type="entry name" value="EloA-BP1"/>
    <property type="match status" value="1"/>
</dbReference>
<feature type="compositionally biased region" description="Basic and acidic residues" evidence="7">
    <location>
        <begin position="614"/>
        <end position="643"/>
    </location>
</feature>
<dbReference type="InterPro" id="IPR047021">
    <property type="entry name" value="REXO1/3/4-like"/>
</dbReference>
<dbReference type="GO" id="GO:0004527">
    <property type="term" value="F:exonuclease activity"/>
    <property type="evidence" value="ECO:0007669"/>
    <property type="project" value="UniProtKB-KW"/>
</dbReference>
<feature type="compositionally biased region" description="Basic and acidic residues" evidence="7">
    <location>
        <begin position="586"/>
        <end position="599"/>
    </location>
</feature>
<feature type="compositionally biased region" description="Acidic residues" evidence="7">
    <location>
        <begin position="369"/>
        <end position="379"/>
    </location>
</feature>
<dbReference type="SUPFAM" id="SSF53098">
    <property type="entry name" value="Ribonuclease H-like"/>
    <property type="match status" value="1"/>
</dbReference>
<feature type="compositionally biased region" description="Basic residues" evidence="7">
    <location>
        <begin position="384"/>
        <end position="398"/>
    </location>
</feature>
<dbReference type="InterPro" id="IPR034922">
    <property type="entry name" value="REX1-like_exo"/>
</dbReference>
<feature type="compositionally biased region" description="Basic and acidic residues" evidence="7">
    <location>
        <begin position="514"/>
        <end position="541"/>
    </location>
</feature>
<dbReference type="InterPro" id="IPR036397">
    <property type="entry name" value="RNaseH_sf"/>
</dbReference>
<evidence type="ECO:0000256" key="4">
    <source>
        <dbReference type="ARBA" id="ARBA00022801"/>
    </source>
</evidence>
<dbReference type="GO" id="GO:0003676">
    <property type="term" value="F:nucleic acid binding"/>
    <property type="evidence" value="ECO:0007669"/>
    <property type="project" value="InterPro"/>
</dbReference>
<evidence type="ECO:0000256" key="7">
    <source>
        <dbReference type="SAM" id="MobiDB-lite"/>
    </source>
</evidence>
<dbReference type="OrthoDB" id="206335at2759"/>
<sequence length="1261" mass="143411">MGSYYGYSGSGEMNYNLSNYAPIDPLLGNDDIPSTSSQKPVKTEPRAEIQLNTEKPLSTKEMRQKIKEAPSYTPTPIFKQEEADENEEMIPIKKKRKIVENEEELEEEVEVVEIEVKPEKIAQKSAKIEPKDVELIDLVSSSDDETQTSARTQPRIPIRKSIAVKIASPPPIFNPYLSPAPISSPKKESIRSSDPVAPSDPARSPYRSSQSEKSSSEEEYRTYVEKRSKTFGLQKRESEEGSAGRSKKKSDSKRSREKSTSSEEESEDSDSAGRSKKRSRNQAGKIKTTQRSEASERSRRKSTSSEKESEDSDSAGRSTKRSRNQAGKIKTQQRSSSEEESDDSRDSMEDFIVEGSESEFSGSETSDGSWDESSDEDEGLDLRRSRKAAKKSRRSRRKSTSEGRTGRSRRSRNRAGKIRKCSSSEEESEESGRSRRRSGESMKKSGSSKRSRRKSTSSEEESEDDRRRSGPKKKPEVRKSRRMSSSEEARRRSDRESTKKSSSEGSARRSRPKNQAESRKSGRKLSSERSSRLKNPPEARKSKPKSSSDSSEARKSRPEARKSRPKSSSEDSSRSSRPKTQPEACSKPEARKSRPKDSGDFVEDDPEAKKSRRTAAEIEKAKRDKKLEAMRIREEKREKERKQQFMYVKSAHIGHWRAEEQFRTAGNANKNKLEKTRKSMEREKVAPTPISSSSSSILKRKHPSLEEEEEEEENQPSTSLKGQEKKKEEEYGSSLAPKRIAHVSSSGGTVPISTRKPPPIHKLSSHTEKMKQAYKEAEERARKAREAEAERKKKKFLTQEEMFGQKKKPTVLPPSPTVPQKRAKITVKSEPQSSPEKSTKKLVAPPVLEPFCTKIKSTCRKALMEKIFRQLVDMGKAEAAQEAQKLELEYMKNAKSDKTYQVNVLNMINNLRKQSKDLVIPVASNTVSHDQLLAGRNYSKISVGIKRTERKTYEQMTEIEKFQQISAMKSNLAEIEEYGYPIFKQELLKVEIKPTIYDINKKLWIEENEEIRTCCRCFQEFRMKNDGDVPELECRYHNKGFYRHGKGDTFRKIHNCCQTEKNTTPGCNIVKHHVFDQLFRSELQKFIHTPPPTGQNDPRSKQIYAIDCEMVYTLHGPALGRLSVVNLAGNLVLDVIVKPPTRVIDPNFEFSGLKMEQLEMAEDDLASAQQKLFKLVNSETILIGHSLESDFKAMRLMHYNVVDTSLLFKKGPLKQPLKKLSAQYLQRFIQSDNCDAQGHNSCEDAKACIDLVIFRIKNNSL</sequence>
<protein>
    <recommendedName>
        <fullName evidence="8">Exonuclease domain-containing protein</fullName>
    </recommendedName>
</protein>
<feature type="compositionally biased region" description="Basic and acidic residues" evidence="7">
    <location>
        <begin position="464"/>
        <end position="502"/>
    </location>
</feature>
<feature type="compositionally biased region" description="Basic and acidic residues" evidence="7">
    <location>
        <begin position="252"/>
        <end position="261"/>
    </location>
</feature>
<proteinExistence type="inferred from homology"/>
<evidence type="ECO:0000259" key="8">
    <source>
        <dbReference type="SMART" id="SM00479"/>
    </source>
</evidence>
<keyword evidence="10" id="KW-1185">Reference proteome</keyword>
<feature type="compositionally biased region" description="Basic and acidic residues" evidence="7">
    <location>
        <begin position="293"/>
        <end position="307"/>
    </location>
</feature>
<name>A0A9P1N1A2_9PELO</name>
<feature type="compositionally biased region" description="Basic and acidic residues" evidence="7">
    <location>
        <begin position="124"/>
        <end position="134"/>
    </location>
</feature>
<evidence type="ECO:0000313" key="10">
    <source>
        <dbReference type="Proteomes" id="UP001152747"/>
    </source>
</evidence>
<feature type="compositionally biased region" description="Basic and acidic residues" evidence="7">
    <location>
        <begin position="430"/>
        <end position="443"/>
    </location>
</feature>
<dbReference type="InterPro" id="IPR013520">
    <property type="entry name" value="Ribonucl_H"/>
</dbReference>
<accession>A0A9P1N1A2</accession>
<feature type="region of interest" description="Disordered" evidence="7">
    <location>
        <begin position="659"/>
        <end position="840"/>
    </location>
</feature>
<feature type="compositionally biased region" description="Basic and acidic residues" evidence="7">
    <location>
        <begin position="57"/>
        <end position="68"/>
    </location>
</feature>
<dbReference type="CDD" id="cd06145">
    <property type="entry name" value="REX1_like"/>
    <property type="match status" value="1"/>
</dbReference>
<feature type="compositionally biased region" description="Basic and acidic residues" evidence="7">
    <location>
        <begin position="214"/>
        <end position="239"/>
    </location>
</feature>
<organism evidence="9 10">
    <name type="scientific">Caenorhabditis angaria</name>
    <dbReference type="NCBI Taxonomy" id="860376"/>
    <lineage>
        <taxon>Eukaryota</taxon>
        <taxon>Metazoa</taxon>
        <taxon>Ecdysozoa</taxon>
        <taxon>Nematoda</taxon>
        <taxon>Chromadorea</taxon>
        <taxon>Rhabditida</taxon>
        <taxon>Rhabditina</taxon>
        <taxon>Rhabditomorpha</taxon>
        <taxon>Rhabditoidea</taxon>
        <taxon>Rhabditidae</taxon>
        <taxon>Peloderinae</taxon>
        <taxon>Caenorhabditis</taxon>
    </lineage>
</organism>
<dbReference type="Gene3D" id="3.30.420.10">
    <property type="entry name" value="Ribonuclease H-like superfamily/Ribonuclease H"/>
    <property type="match status" value="1"/>
</dbReference>
<comment type="caution">
    <text evidence="9">The sequence shown here is derived from an EMBL/GenBank/DDBJ whole genome shotgun (WGS) entry which is preliminary data.</text>
</comment>
<dbReference type="InterPro" id="IPR012337">
    <property type="entry name" value="RNaseH-like_sf"/>
</dbReference>
<feature type="compositionally biased region" description="Basic and acidic residues" evidence="7">
    <location>
        <begin position="765"/>
        <end position="791"/>
    </location>
</feature>
<keyword evidence="5" id="KW-0269">Exonuclease</keyword>
<dbReference type="Proteomes" id="UP001152747">
    <property type="component" value="Unassembled WGS sequence"/>
</dbReference>
<keyword evidence="3" id="KW-0540">Nuclease</keyword>
<feature type="compositionally biased region" description="Polar residues" evidence="7">
    <location>
        <begin position="743"/>
        <end position="752"/>
    </location>
</feature>
<dbReference type="AlphaFoldDB" id="A0A9P1N1A2"/>
<evidence type="ECO:0000256" key="1">
    <source>
        <dbReference type="ARBA" id="ARBA00004123"/>
    </source>
</evidence>
<comment type="subcellular location">
    <subcellularLocation>
        <location evidence="1">Nucleus</location>
    </subcellularLocation>
</comment>
<keyword evidence="4" id="KW-0378">Hydrolase</keyword>
<dbReference type="InterPro" id="IPR031736">
    <property type="entry name" value="REXO1-like_dom"/>
</dbReference>
<dbReference type="FunFam" id="3.30.420.10:FF:000031">
    <property type="entry name" value="RNA exonuclease 1"/>
    <property type="match status" value="1"/>
</dbReference>
<evidence type="ECO:0000256" key="3">
    <source>
        <dbReference type="ARBA" id="ARBA00022722"/>
    </source>
</evidence>
<feature type="compositionally biased region" description="Basic and acidic residues" evidence="7">
    <location>
        <begin position="551"/>
        <end position="574"/>
    </location>
</feature>
<dbReference type="EMBL" id="CANHGI010000003">
    <property type="protein sequence ID" value="CAI5444071.1"/>
    <property type="molecule type" value="Genomic_DNA"/>
</dbReference>
<feature type="compositionally biased region" description="Basic and acidic residues" evidence="7">
    <location>
        <begin position="671"/>
        <end position="685"/>
    </location>
</feature>
<feature type="compositionally biased region" description="Basic residues" evidence="7">
    <location>
        <begin position="406"/>
        <end position="420"/>
    </location>
</feature>
<evidence type="ECO:0000313" key="9">
    <source>
        <dbReference type="EMBL" id="CAI5444071.1"/>
    </source>
</evidence>
<dbReference type="SMART" id="SM00479">
    <property type="entry name" value="EXOIII"/>
    <property type="match status" value="1"/>
</dbReference>
<gene>
    <name evidence="9" type="ORF">CAMP_LOCUS6708</name>
</gene>
<feature type="domain" description="Exonuclease" evidence="8">
    <location>
        <begin position="1102"/>
        <end position="1261"/>
    </location>
</feature>
<evidence type="ECO:0000256" key="6">
    <source>
        <dbReference type="ARBA" id="ARBA00023242"/>
    </source>
</evidence>
<evidence type="ECO:0000256" key="2">
    <source>
        <dbReference type="ARBA" id="ARBA00006357"/>
    </source>
</evidence>
<dbReference type="GO" id="GO:0005634">
    <property type="term" value="C:nucleus"/>
    <property type="evidence" value="ECO:0007669"/>
    <property type="project" value="UniProtKB-SubCell"/>
</dbReference>
<feature type="region of interest" description="Disordered" evidence="7">
    <location>
        <begin position="16"/>
        <end position="87"/>
    </location>
</feature>
<keyword evidence="6" id="KW-0539">Nucleus</keyword>
<reference evidence="9" key="1">
    <citation type="submission" date="2022-11" db="EMBL/GenBank/DDBJ databases">
        <authorList>
            <person name="Kikuchi T."/>
        </authorList>
    </citation>
    <scope>NUCLEOTIDE SEQUENCE</scope>
    <source>
        <strain evidence="9">PS1010</strain>
    </source>
</reference>
<comment type="similarity">
    <text evidence="2">Belongs to the REXO1/REXO3 family.</text>
</comment>
<evidence type="ECO:0000256" key="5">
    <source>
        <dbReference type="ARBA" id="ARBA00022839"/>
    </source>
</evidence>